<keyword evidence="4" id="KW-0249">Electron transport</keyword>
<evidence type="ECO:0000313" key="10">
    <source>
        <dbReference type="EMBL" id="PKY01527.1"/>
    </source>
</evidence>
<feature type="transmembrane region" description="Helical" evidence="7">
    <location>
        <begin position="223"/>
        <end position="247"/>
    </location>
</feature>
<keyword evidence="2" id="KW-0813">Transport</keyword>
<evidence type="ECO:0000256" key="5">
    <source>
        <dbReference type="ARBA" id="ARBA00022989"/>
    </source>
</evidence>
<dbReference type="InterPro" id="IPR015920">
    <property type="entry name" value="Cellobiose_DH-like_cyt"/>
</dbReference>
<name>A0A2I1CV66_ASPC2</name>
<dbReference type="InterPro" id="IPR006593">
    <property type="entry name" value="Cyt_b561/ferric_Rdtase_TM"/>
</dbReference>
<evidence type="ECO:0000256" key="2">
    <source>
        <dbReference type="ARBA" id="ARBA00022448"/>
    </source>
</evidence>
<dbReference type="Pfam" id="PF16010">
    <property type="entry name" value="CDH-cyt"/>
    <property type="match status" value="1"/>
</dbReference>
<sequence length="389" mass="42112">MMGWNLLLFVAFCYLGIVSSALAQIISYTPSTGGGVSYGVNIPSSTAKLGSGPIFFQLQAPADIKWAALGLGNQMTDGQLFVVYSASDTHVTLSPRRANTHVAPTYDSTIRAFLLEGSGIYNGLLTANVRCDNCITLDNGKSILSNRSSWVWAVAHGPQLVSSNVSETIYQHDWHGIFTFDLTKAVGGDSSNPFFHSSPPFARLTLDPEQQQISDTLLHKQRIAHGVMTSVAFVLLFPNFGLLLHIIPTRYTVAWIHAPLQMFAVLLALAGFVFGVSVSKDLQELAGYHPVLGYLSIGGVVIVQPILGIMQHVKFRRSREKTLYGVSHRWLGRFLCAFGIVNGGLGFHYAQAKNPDIPLASPIVYAIICALVGAIYALLLAVAWYGVAA</sequence>
<keyword evidence="8" id="KW-0732">Signal</keyword>
<dbReference type="PANTHER" id="PTHR47797:SF1">
    <property type="entry name" value="CYTOCHROME B561 DOMAIN-CONTAINING PROTEIN-RELATED"/>
    <property type="match status" value="1"/>
</dbReference>
<organism evidence="10 11">
    <name type="scientific">Aspergillus campestris (strain IBT 28561)</name>
    <dbReference type="NCBI Taxonomy" id="1392248"/>
    <lineage>
        <taxon>Eukaryota</taxon>
        <taxon>Fungi</taxon>
        <taxon>Dikarya</taxon>
        <taxon>Ascomycota</taxon>
        <taxon>Pezizomycotina</taxon>
        <taxon>Eurotiomycetes</taxon>
        <taxon>Eurotiomycetidae</taxon>
        <taxon>Eurotiales</taxon>
        <taxon>Aspergillaceae</taxon>
        <taxon>Aspergillus</taxon>
        <taxon>Aspergillus subgen. Circumdati</taxon>
    </lineage>
</organism>
<feature type="domain" description="Cytochrome b561" evidence="9">
    <location>
        <begin position="224"/>
        <end position="347"/>
    </location>
</feature>
<evidence type="ECO:0000256" key="1">
    <source>
        <dbReference type="ARBA" id="ARBA00004370"/>
    </source>
</evidence>
<keyword evidence="6 7" id="KW-0472">Membrane</keyword>
<evidence type="ECO:0000313" key="11">
    <source>
        <dbReference type="Proteomes" id="UP000234254"/>
    </source>
</evidence>
<comment type="caution">
    <text evidence="10">The sequence shown here is derived from an EMBL/GenBank/DDBJ whole genome shotgun (WGS) entry which is preliminary data.</text>
</comment>
<evidence type="ECO:0000256" key="3">
    <source>
        <dbReference type="ARBA" id="ARBA00022692"/>
    </source>
</evidence>
<dbReference type="SUPFAM" id="SSF49344">
    <property type="entry name" value="CBD9-like"/>
    <property type="match status" value="1"/>
</dbReference>
<dbReference type="Gene3D" id="2.60.40.1210">
    <property type="entry name" value="Cellobiose dehydrogenase, cytochrome domain"/>
    <property type="match status" value="1"/>
</dbReference>
<evidence type="ECO:0000256" key="6">
    <source>
        <dbReference type="ARBA" id="ARBA00023136"/>
    </source>
</evidence>
<dbReference type="GeneID" id="36547114"/>
<proteinExistence type="predicted"/>
<dbReference type="VEuPathDB" id="FungiDB:P168DRAFT_312661"/>
<protein>
    <submittedName>
        <fullName evidence="10">CBD9-like protein</fullName>
    </submittedName>
</protein>
<keyword evidence="3 7" id="KW-0812">Transmembrane</keyword>
<evidence type="ECO:0000256" key="4">
    <source>
        <dbReference type="ARBA" id="ARBA00022982"/>
    </source>
</evidence>
<dbReference type="SMART" id="SM00665">
    <property type="entry name" value="B561"/>
    <property type="match status" value="1"/>
</dbReference>
<accession>A0A2I1CV66</accession>
<evidence type="ECO:0000256" key="7">
    <source>
        <dbReference type="SAM" id="Phobius"/>
    </source>
</evidence>
<feature type="transmembrane region" description="Helical" evidence="7">
    <location>
        <begin position="330"/>
        <end position="351"/>
    </location>
</feature>
<feature type="signal peptide" evidence="8">
    <location>
        <begin position="1"/>
        <end position="23"/>
    </location>
</feature>
<comment type="subcellular location">
    <subcellularLocation>
        <location evidence="1">Membrane</location>
    </subcellularLocation>
</comment>
<dbReference type="EMBL" id="MSFM01000011">
    <property type="protein sequence ID" value="PKY01527.1"/>
    <property type="molecule type" value="Genomic_DNA"/>
</dbReference>
<dbReference type="RefSeq" id="XP_024690121.1">
    <property type="nucleotide sequence ID" value="XM_024839590.1"/>
</dbReference>
<feature type="transmembrane region" description="Helical" evidence="7">
    <location>
        <begin position="291"/>
        <end position="310"/>
    </location>
</feature>
<dbReference type="PANTHER" id="PTHR47797">
    <property type="entry name" value="DEHYDROGENASE, PUTATIVE (AFU_ORTHOLOGUE AFUA_8G05805)-RELATED"/>
    <property type="match status" value="1"/>
</dbReference>
<dbReference type="Gene3D" id="1.20.120.1770">
    <property type="match status" value="1"/>
</dbReference>
<keyword evidence="11" id="KW-1185">Reference proteome</keyword>
<evidence type="ECO:0000259" key="9">
    <source>
        <dbReference type="SMART" id="SM00665"/>
    </source>
</evidence>
<dbReference type="CDD" id="cd09630">
    <property type="entry name" value="CDH_like_cytochrome"/>
    <property type="match status" value="1"/>
</dbReference>
<keyword evidence="5 7" id="KW-1133">Transmembrane helix</keyword>
<dbReference type="Proteomes" id="UP000234254">
    <property type="component" value="Unassembled WGS sequence"/>
</dbReference>
<feature type="transmembrane region" description="Helical" evidence="7">
    <location>
        <begin position="363"/>
        <end position="387"/>
    </location>
</feature>
<gene>
    <name evidence="10" type="ORF">P168DRAFT_312661</name>
</gene>
<dbReference type="OrthoDB" id="19261at2759"/>
<dbReference type="GO" id="GO:0016020">
    <property type="term" value="C:membrane"/>
    <property type="evidence" value="ECO:0007669"/>
    <property type="project" value="UniProtKB-SubCell"/>
</dbReference>
<dbReference type="CDD" id="cd08760">
    <property type="entry name" value="Cyt_b561_FRRS1_like"/>
    <property type="match status" value="1"/>
</dbReference>
<evidence type="ECO:0000256" key="8">
    <source>
        <dbReference type="SAM" id="SignalP"/>
    </source>
</evidence>
<feature type="chain" id="PRO_5014111269" evidence="8">
    <location>
        <begin position="24"/>
        <end position="389"/>
    </location>
</feature>
<dbReference type="AlphaFoldDB" id="A0A2I1CV66"/>
<dbReference type="Pfam" id="PF03188">
    <property type="entry name" value="Cytochrom_B561"/>
    <property type="match status" value="1"/>
</dbReference>
<feature type="transmembrane region" description="Helical" evidence="7">
    <location>
        <begin position="259"/>
        <end position="279"/>
    </location>
</feature>
<reference evidence="10" key="1">
    <citation type="submission" date="2016-12" db="EMBL/GenBank/DDBJ databases">
        <title>The genomes of Aspergillus section Nigri reveals drivers in fungal speciation.</title>
        <authorList>
            <consortium name="DOE Joint Genome Institute"/>
            <person name="Vesth T.C."/>
            <person name="Nybo J."/>
            <person name="Theobald S."/>
            <person name="Brandl J."/>
            <person name="Frisvad J.C."/>
            <person name="Nielsen K.F."/>
            <person name="Lyhne E.K."/>
            <person name="Kogle M.E."/>
            <person name="Kuo A."/>
            <person name="Riley R."/>
            <person name="Clum A."/>
            <person name="Nolan M."/>
            <person name="Lipzen A."/>
            <person name="Salamov A."/>
            <person name="Henrissat B."/>
            <person name="Wiebenga A."/>
            <person name="De vries R.P."/>
            <person name="Grigoriev I.V."/>
            <person name="Mortensen U.H."/>
            <person name="Andersen M.R."/>
            <person name="Baker S.E."/>
        </authorList>
    </citation>
    <scope>NUCLEOTIDE SEQUENCE</scope>
    <source>
        <strain evidence="10">IBT 28561</strain>
    </source>
</reference>